<evidence type="ECO:0000313" key="3">
    <source>
        <dbReference type="Proteomes" id="UP000316225"/>
    </source>
</evidence>
<sequence length="89" mass="10005">MNYRQRFTTIGWIGAALFLLGPMVFAWVLTEYLTAAASYSRPDEAWVYLSAMLAPLGALLALIGREYYDATAEVARARATREAQTRNIR</sequence>
<reference evidence="2 3" key="1">
    <citation type="journal article" date="2015" name="Stand. Genomic Sci.">
        <title>Genomic Encyclopedia of Bacterial and Archaeal Type Strains, Phase III: the genomes of soil and plant-associated and newly described type strains.</title>
        <authorList>
            <person name="Whitman W.B."/>
            <person name="Woyke T."/>
            <person name="Klenk H.P."/>
            <person name="Zhou Y."/>
            <person name="Lilburn T.G."/>
            <person name="Beck B.J."/>
            <person name="De Vos P."/>
            <person name="Vandamme P."/>
            <person name="Eisen J.A."/>
            <person name="Garrity G."/>
            <person name="Hugenholtz P."/>
            <person name="Kyrpides N.C."/>
        </authorList>
    </citation>
    <scope>NUCLEOTIDE SEQUENCE [LARGE SCALE GENOMIC DNA]</scope>
    <source>
        <strain evidence="2 3">CGMCC 1.5364</strain>
    </source>
</reference>
<organism evidence="2 3">
    <name type="scientific">Paracoccus sulfuroxidans</name>
    <dbReference type="NCBI Taxonomy" id="384678"/>
    <lineage>
        <taxon>Bacteria</taxon>
        <taxon>Pseudomonadati</taxon>
        <taxon>Pseudomonadota</taxon>
        <taxon>Alphaproteobacteria</taxon>
        <taxon>Rhodobacterales</taxon>
        <taxon>Paracoccaceae</taxon>
        <taxon>Paracoccus</taxon>
    </lineage>
</organism>
<name>A0A562NC87_9RHOB</name>
<dbReference type="Proteomes" id="UP000316225">
    <property type="component" value="Unassembled WGS sequence"/>
</dbReference>
<accession>A0A562NC87</accession>
<keyword evidence="1" id="KW-1133">Transmembrane helix</keyword>
<dbReference type="EMBL" id="VLKU01000013">
    <property type="protein sequence ID" value="TWI29737.1"/>
    <property type="molecule type" value="Genomic_DNA"/>
</dbReference>
<gene>
    <name evidence="2" type="ORF">IQ24_03554</name>
</gene>
<keyword evidence="1" id="KW-0812">Transmembrane</keyword>
<protein>
    <submittedName>
        <fullName evidence="2">Uncharacterized protein</fullName>
    </submittedName>
</protein>
<comment type="caution">
    <text evidence="2">The sequence shown here is derived from an EMBL/GenBank/DDBJ whole genome shotgun (WGS) entry which is preliminary data.</text>
</comment>
<evidence type="ECO:0000313" key="2">
    <source>
        <dbReference type="EMBL" id="TWI29737.1"/>
    </source>
</evidence>
<keyword evidence="1" id="KW-0472">Membrane</keyword>
<dbReference type="AlphaFoldDB" id="A0A562NC87"/>
<keyword evidence="3" id="KW-1185">Reference proteome</keyword>
<feature type="transmembrane region" description="Helical" evidence="1">
    <location>
        <begin position="45"/>
        <end position="63"/>
    </location>
</feature>
<evidence type="ECO:0000256" key="1">
    <source>
        <dbReference type="SAM" id="Phobius"/>
    </source>
</evidence>
<feature type="transmembrane region" description="Helical" evidence="1">
    <location>
        <begin position="12"/>
        <end position="33"/>
    </location>
</feature>
<proteinExistence type="predicted"/>